<evidence type="ECO:0000256" key="2">
    <source>
        <dbReference type="ARBA" id="ARBA00022448"/>
    </source>
</evidence>
<gene>
    <name evidence="11" type="ORF">NP439_21955</name>
</gene>
<keyword evidence="5 9" id="KW-0812">Transmembrane</keyword>
<dbReference type="Proteomes" id="UP001059773">
    <property type="component" value="Chromosome"/>
</dbReference>
<dbReference type="EMBL" id="CP101914">
    <property type="protein sequence ID" value="UUI02668.1"/>
    <property type="molecule type" value="Genomic_DNA"/>
</dbReference>
<accession>A0ABY5JQS2</accession>
<dbReference type="PANTHER" id="PTHR33451:SF3">
    <property type="entry name" value="MALATE-2H(+)_NA(+)-LACTATE ANTIPORTER"/>
    <property type="match status" value="1"/>
</dbReference>
<keyword evidence="6 9" id="KW-1133">Transmembrane helix</keyword>
<dbReference type="RefSeq" id="WP_256707881.1">
    <property type="nucleotide sequence ID" value="NZ_CP101914.1"/>
</dbReference>
<feature type="transmembrane region" description="Helical" evidence="9">
    <location>
        <begin position="105"/>
        <end position="125"/>
    </location>
</feature>
<keyword evidence="3" id="KW-0050">Antiport</keyword>
<feature type="transmembrane region" description="Helical" evidence="9">
    <location>
        <begin position="256"/>
        <end position="274"/>
    </location>
</feature>
<evidence type="ECO:0000313" key="12">
    <source>
        <dbReference type="Proteomes" id="UP001059773"/>
    </source>
</evidence>
<keyword evidence="12" id="KW-1185">Reference proteome</keyword>
<evidence type="ECO:0000256" key="1">
    <source>
        <dbReference type="ARBA" id="ARBA00004651"/>
    </source>
</evidence>
<feature type="transmembrane region" description="Helical" evidence="9">
    <location>
        <begin position="308"/>
        <end position="335"/>
    </location>
</feature>
<feature type="transmembrane region" description="Helical" evidence="9">
    <location>
        <begin position="131"/>
        <end position="159"/>
    </location>
</feature>
<organism evidence="11 12">
    <name type="scientific">Oceanobacillus jeddahense</name>
    <dbReference type="NCBI Taxonomy" id="1462527"/>
    <lineage>
        <taxon>Bacteria</taxon>
        <taxon>Bacillati</taxon>
        <taxon>Bacillota</taxon>
        <taxon>Bacilli</taxon>
        <taxon>Bacillales</taxon>
        <taxon>Bacillaceae</taxon>
        <taxon>Oceanobacillus</taxon>
    </lineage>
</organism>
<evidence type="ECO:0000256" key="4">
    <source>
        <dbReference type="ARBA" id="ARBA00022475"/>
    </source>
</evidence>
<comment type="similarity">
    <text evidence="8">Belongs to the NhaC Na(+)/H(+) (TC 2.A.35) antiporter family.</text>
</comment>
<evidence type="ECO:0000256" key="5">
    <source>
        <dbReference type="ARBA" id="ARBA00022692"/>
    </source>
</evidence>
<feature type="transmembrane region" description="Helical" evidence="9">
    <location>
        <begin position="32"/>
        <end position="52"/>
    </location>
</feature>
<feature type="transmembrane region" description="Helical" evidence="9">
    <location>
        <begin position="426"/>
        <end position="448"/>
    </location>
</feature>
<sequence length="458" mass="49322">MKKLSVLQAITLFLIAAVILFSGLIIIKASTIVVLIFTGMAAIIISIIWGIAWKEIEKKVLETATRLLIPSFLLLSVGILIGSWMLSGTIPLIMYYGLTFLNPTIFLFAACIICALMSILTGTSWGTIGTIGVAIMGVALGFGIPMHYAAAAVVVGALFGDKMSPLSDTTIAVSAFTNVNIIEHIRYMLYTTIPGLIISLILYLILGFQSHGQANTMEIDVIISTLNSNFNLNPILLLPPIIVLVLIFMRKPALPVFGIGILLGSILAMVFQGSNLLDIANTWNEGYVGTTGVEVVDEMLTQGGLTSMYGTVGIFLAAALFGGTMIASGAFDILLQKIIEIANTGKKMMLSCLSLHTLFHFMVGSNHTSSAVLGPMLSPLYNKFGLHRKNLSRTIEDTGAVFQPLIPWSTTSVFILSTLNISTPEFVLYGPLIYLGVVFAIIYILTGFRIAKANPEKE</sequence>
<evidence type="ECO:0000256" key="6">
    <source>
        <dbReference type="ARBA" id="ARBA00022989"/>
    </source>
</evidence>
<evidence type="ECO:0000256" key="8">
    <source>
        <dbReference type="ARBA" id="ARBA00038435"/>
    </source>
</evidence>
<dbReference type="InterPro" id="IPR018461">
    <property type="entry name" value="Na/H_Antiport_NhaC-like_C"/>
</dbReference>
<feature type="transmembrane region" description="Helical" evidence="9">
    <location>
        <begin position="72"/>
        <end position="98"/>
    </location>
</feature>
<feature type="transmembrane region" description="Helical" evidence="9">
    <location>
        <begin position="347"/>
        <end position="363"/>
    </location>
</feature>
<keyword evidence="4" id="KW-1003">Cell membrane</keyword>
<feature type="transmembrane region" description="Helical" evidence="9">
    <location>
        <begin position="187"/>
        <end position="210"/>
    </location>
</feature>
<evidence type="ECO:0000259" key="10">
    <source>
        <dbReference type="Pfam" id="PF03553"/>
    </source>
</evidence>
<keyword evidence="2" id="KW-0813">Transport</keyword>
<comment type="subcellular location">
    <subcellularLocation>
        <location evidence="1">Cell membrane</location>
        <topology evidence="1">Multi-pass membrane protein</topology>
    </subcellularLocation>
</comment>
<proteinExistence type="inferred from homology"/>
<name>A0ABY5JQS2_9BACI</name>
<feature type="transmembrane region" description="Helical" evidence="9">
    <location>
        <begin position="6"/>
        <end position="27"/>
    </location>
</feature>
<feature type="domain" description="Na+/H+ antiporter NhaC-like C-terminal" evidence="10">
    <location>
        <begin position="156"/>
        <end position="447"/>
    </location>
</feature>
<keyword evidence="7 9" id="KW-0472">Membrane</keyword>
<evidence type="ECO:0000256" key="9">
    <source>
        <dbReference type="SAM" id="Phobius"/>
    </source>
</evidence>
<protein>
    <submittedName>
        <fullName evidence="11">Na+/H+ antiporter NhaC</fullName>
    </submittedName>
</protein>
<evidence type="ECO:0000256" key="7">
    <source>
        <dbReference type="ARBA" id="ARBA00023136"/>
    </source>
</evidence>
<reference evidence="11" key="1">
    <citation type="submission" date="2022-07" db="EMBL/GenBank/DDBJ databases">
        <title>FELIX.</title>
        <authorList>
            <person name="Wan K.H."/>
            <person name="Park S."/>
            <person name="Lawrence Q."/>
            <person name="Eichenberger J.P."/>
            <person name="Booth B.W."/>
            <person name="Piaggio A.J."/>
            <person name="Chandler J.C."/>
            <person name="Franklin A.B."/>
            <person name="Celniker S.E."/>
        </authorList>
    </citation>
    <scope>NUCLEOTIDE SEQUENCE</scope>
    <source>
        <strain evidence="11">QA-1986 374</strain>
    </source>
</reference>
<evidence type="ECO:0000256" key="3">
    <source>
        <dbReference type="ARBA" id="ARBA00022449"/>
    </source>
</evidence>
<evidence type="ECO:0000313" key="11">
    <source>
        <dbReference type="EMBL" id="UUI02668.1"/>
    </source>
</evidence>
<dbReference type="PANTHER" id="PTHR33451">
    <property type="entry name" value="MALATE-2H(+)/NA(+)-LACTATE ANTIPORTER"/>
    <property type="match status" value="1"/>
</dbReference>
<dbReference type="InterPro" id="IPR052180">
    <property type="entry name" value="NhaC_Na-H+_Antiporter"/>
</dbReference>
<dbReference type="Pfam" id="PF03553">
    <property type="entry name" value="Na_H_antiporter"/>
    <property type="match status" value="1"/>
</dbReference>
<feature type="transmembrane region" description="Helical" evidence="9">
    <location>
        <begin position="230"/>
        <end position="249"/>
    </location>
</feature>